<dbReference type="AlphaFoldDB" id="A0A9X1SYZ8"/>
<dbReference type="EMBL" id="JAJOMB010000035">
    <property type="protein sequence ID" value="MCD5316870.1"/>
    <property type="molecule type" value="Genomic_DNA"/>
</dbReference>
<evidence type="ECO:0000259" key="4">
    <source>
        <dbReference type="PROSITE" id="PS51462"/>
    </source>
</evidence>
<dbReference type="InterPro" id="IPR015797">
    <property type="entry name" value="NUDIX_hydrolase-like_dom_sf"/>
</dbReference>
<evidence type="ECO:0000256" key="3">
    <source>
        <dbReference type="ARBA" id="ARBA00022842"/>
    </source>
</evidence>
<accession>A0A9X1SYZ8</accession>
<dbReference type="Proteomes" id="UP001138997">
    <property type="component" value="Unassembled WGS sequence"/>
</dbReference>
<evidence type="ECO:0000313" key="5">
    <source>
        <dbReference type="EMBL" id="MCD5316870.1"/>
    </source>
</evidence>
<dbReference type="InterPro" id="IPR000086">
    <property type="entry name" value="NUDIX_hydrolase_dom"/>
</dbReference>
<sequence>MAEHENGPDSALLAYLAGLVRVRAAAGVVVRNEDGHVLVLHPTYKTEAELPGGSLEADESPLQACRREPEEELGFVPPVAGLLCVDWVPPRIMNVWARQEWHIENRLHWVRDMTLREDEQRARTGRGPAVFAVLRNTAIGYHRTEGEPNIARATRRASRRPEALIQALTSSGATTQ</sequence>
<dbReference type="PROSITE" id="PS51462">
    <property type="entry name" value="NUDIX"/>
    <property type="match status" value="1"/>
</dbReference>
<name>A0A9X1SYZ8_9ACTN</name>
<dbReference type="GO" id="GO:0016787">
    <property type="term" value="F:hydrolase activity"/>
    <property type="evidence" value="ECO:0007669"/>
    <property type="project" value="UniProtKB-KW"/>
</dbReference>
<comment type="cofactor">
    <cofactor evidence="1">
        <name>Mg(2+)</name>
        <dbReference type="ChEBI" id="CHEBI:18420"/>
    </cofactor>
</comment>
<comment type="caution">
    <text evidence="5">The sequence shown here is derived from an EMBL/GenBank/DDBJ whole genome shotgun (WGS) entry which is preliminary data.</text>
</comment>
<keyword evidence="3" id="KW-0460">Magnesium</keyword>
<feature type="domain" description="Nudix hydrolase" evidence="4">
    <location>
        <begin position="21"/>
        <end position="164"/>
    </location>
</feature>
<evidence type="ECO:0000313" key="6">
    <source>
        <dbReference type="Proteomes" id="UP001138997"/>
    </source>
</evidence>
<dbReference type="PANTHER" id="PTHR43046:SF12">
    <property type="entry name" value="GDP-MANNOSE MANNOSYL HYDROLASE"/>
    <property type="match status" value="1"/>
</dbReference>
<keyword evidence="2" id="KW-0378">Hydrolase</keyword>
<dbReference type="Pfam" id="PF00293">
    <property type="entry name" value="NUDIX"/>
    <property type="match status" value="1"/>
</dbReference>
<protein>
    <submittedName>
        <fullName evidence="5">NUDIX domain-containing protein</fullName>
    </submittedName>
</protein>
<gene>
    <name evidence="5" type="ORF">LR394_38840</name>
</gene>
<evidence type="ECO:0000256" key="2">
    <source>
        <dbReference type="ARBA" id="ARBA00022801"/>
    </source>
</evidence>
<dbReference type="RefSeq" id="WP_231449719.1">
    <property type="nucleotide sequence ID" value="NZ_JAJOMB010000035.1"/>
</dbReference>
<evidence type="ECO:0000256" key="1">
    <source>
        <dbReference type="ARBA" id="ARBA00001946"/>
    </source>
</evidence>
<proteinExistence type="predicted"/>
<dbReference type="PANTHER" id="PTHR43046">
    <property type="entry name" value="GDP-MANNOSE MANNOSYL HYDROLASE"/>
    <property type="match status" value="1"/>
</dbReference>
<organism evidence="5 6">
    <name type="scientific">Kineosporia babensis</name>
    <dbReference type="NCBI Taxonomy" id="499548"/>
    <lineage>
        <taxon>Bacteria</taxon>
        <taxon>Bacillati</taxon>
        <taxon>Actinomycetota</taxon>
        <taxon>Actinomycetes</taxon>
        <taxon>Kineosporiales</taxon>
        <taxon>Kineosporiaceae</taxon>
        <taxon>Kineosporia</taxon>
    </lineage>
</organism>
<keyword evidence="6" id="KW-1185">Reference proteome</keyword>
<reference evidence="5" key="1">
    <citation type="submission" date="2021-11" db="EMBL/GenBank/DDBJ databases">
        <title>Streptomyces corallinus and Kineosporia corallina sp. nov., two new coral-derived marine actinobacteria.</title>
        <authorList>
            <person name="Buangrab K."/>
            <person name="Sutthacheep M."/>
            <person name="Yeemin T."/>
            <person name="Harunari E."/>
            <person name="Igarashi Y."/>
            <person name="Sripreechasak P."/>
            <person name="Kanchanasin P."/>
            <person name="Tanasupawat S."/>
            <person name="Phongsopitanun W."/>
        </authorList>
    </citation>
    <scope>NUCLEOTIDE SEQUENCE</scope>
    <source>
        <strain evidence="5">JCM 31032</strain>
    </source>
</reference>
<dbReference type="SUPFAM" id="SSF55811">
    <property type="entry name" value="Nudix"/>
    <property type="match status" value="1"/>
</dbReference>
<dbReference type="Gene3D" id="3.90.79.10">
    <property type="entry name" value="Nucleoside Triphosphate Pyrophosphohydrolase"/>
    <property type="match status" value="1"/>
</dbReference>